<dbReference type="SUPFAM" id="SSF53720">
    <property type="entry name" value="ALDH-like"/>
    <property type="match status" value="1"/>
</dbReference>
<evidence type="ECO:0000313" key="6">
    <source>
        <dbReference type="EMBL" id="SFV32819.1"/>
    </source>
</evidence>
<evidence type="ECO:0000256" key="4">
    <source>
        <dbReference type="RuleBase" id="RU003345"/>
    </source>
</evidence>
<evidence type="ECO:0000313" key="7">
    <source>
        <dbReference type="Proteomes" id="UP000199423"/>
    </source>
</evidence>
<name>A0A1I7NDT9_9HYPH</name>
<dbReference type="PANTHER" id="PTHR11699">
    <property type="entry name" value="ALDEHYDE DEHYDROGENASE-RELATED"/>
    <property type="match status" value="1"/>
</dbReference>
<evidence type="ECO:0000256" key="3">
    <source>
        <dbReference type="PROSITE-ProRule" id="PRU10007"/>
    </source>
</evidence>
<dbReference type="PROSITE" id="PS00687">
    <property type="entry name" value="ALDEHYDE_DEHYDR_GLU"/>
    <property type="match status" value="1"/>
</dbReference>
<dbReference type="STRING" id="51670.SAMN04488557_1736"/>
<accession>A0A1I7NDT9</accession>
<comment type="similarity">
    <text evidence="1 4">Belongs to the aldehyde dehydrogenase family.</text>
</comment>
<dbReference type="InterPro" id="IPR016162">
    <property type="entry name" value="Ald_DH_N"/>
</dbReference>
<dbReference type="GO" id="GO:0016620">
    <property type="term" value="F:oxidoreductase activity, acting on the aldehyde or oxo group of donors, NAD or NADP as acceptor"/>
    <property type="evidence" value="ECO:0007669"/>
    <property type="project" value="InterPro"/>
</dbReference>
<evidence type="ECO:0000259" key="5">
    <source>
        <dbReference type="Pfam" id="PF00171"/>
    </source>
</evidence>
<dbReference type="FunFam" id="3.40.605.10:FF:000007">
    <property type="entry name" value="NAD/NADP-dependent betaine aldehyde dehydrogenase"/>
    <property type="match status" value="1"/>
</dbReference>
<feature type="active site" evidence="3">
    <location>
        <position position="264"/>
    </location>
</feature>
<sequence length="515" mass="55243">MEASLSVQGSDLVKQELNRLSASLFIEGKVLKSASTELIPVIDPATGLPIGKVAEATPAEISKCLLDAKTAWKDWHALSAQERASALHQVTSAIRDRKPVIAELMTREMGKPYKEAIDEVEWCTAAISYYAELARHDAGRVVGNTVPGQFQYVVKEPLGVVGLIMPFNFPLVLLAWEAAAALAAGNAVIVKPSELTSLSTLLFVECFASSLPPGLLSCVTGRGNVGAQLVSSPHTSMIGFTGSVATGQLVAEACARQFKRCLIEASGNDPFIVMPSAKLDVAARAASFAAFVNNGQVCTSAERLLIHRDVHDAFVGRMIEETSKLRIGNGLDQVDLGPMASERERARFEGVIARAVEQGARIVCGGKRPNHLNAGFFHEPTILVDVRPDMDIMKHEPFGPVAAICRVDSFEDAIRVANASDFGLGATIYTSDLNEAHRAVAELESGMVWVNAPLLDNPAGPFGGRKMSGIGRQLGLEGLETFRESKFVMIDPAAPAHDFWWFPYSKAEAFASTGV</sequence>
<proteinExistence type="inferred from homology"/>
<dbReference type="RefSeq" id="WP_244531161.1">
    <property type="nucleotide sequence ID" value="NZ_FPCH01000002.1"/>
</dbReference>
<gene>
    <name evidence="6" type="ORF">SAMN04488557_1736</name>
</gene>
<dbReference type="EMBL" id="FPCH01000002">
    <property type="protein sequence ID" value="SFV32819.1"/>
    <property type="molecule type" value="Genomic_DNA"/>
</dbReference>
<dbReference type="AlphaFoldDB" id="A0A1I7NDT9"/>
<feature type="domain" description="Aldehyde dehydrogenase" evidence="5">
    <location>
        <begin position="33"/>
        <end position="488"/>
    </location>
</feature>
<evidence type="ECO:0000256" key="2">
    <source>
        <dbReference type="ARBA" id="ARBA00023002"/>
    </source>
</evidence>
<dbReference type="Gene3D" id="3.40.309.10">
    <property type="entry name" value="Aldehyde Dehydrogenase, Chain A, domain 2"/>
    <property type="match status" value="1"/>
</dbReference>
<keyword evidence="7" id="KW-1185">Reference proteome</keyword>
<dbReference type="Gene3D" id="3.40.605.10">
    <property type="entry name" value="Aldehyde Dehydrogenase, Chain A, domain 1"/>
    <property type="match status" value="1"/>
</dbReference>
<keyword evidence="2 4" id="KW-0560">Oxidoreductase</keyword>
<organism evidence="6 7">
    <name type="scientific">Hyphomicrobium facile</name>
    <dbReference type="NCBI Taxonomy" id="51670"/>
    <lineage>
        <taxon>Bacteria</taxon>
        <taxon>Pseudomonadati</taxon>
        <taxon>Pseudomonadota</taxon>
        <taxon>Alphaproteobacteria</taxon>
        <taxon>Hyphomicrobiales</taxon>
        <taxon>Hyphomicrobiaceae</taxon>
        <taxon>Hyphomicrobium</taxon>
    </lineage>
</organism>
<reference evidence="7" key="1">
    <citation type="submission" date="2016-10" db="EMBL/GenBank/DDBJ databases">
        <authorList>
            <person name="Varghese N."/>
            <person name="Submissions S."/>
        </authorList>
    </citation>
    <scope>NUCLEOTIDE SEQUENCE [LARGE SCALE GENOMIC DNA]</scope>
    <source>
        <strain evidence="7">DSM 1565</strain>
    </source>
</reference>
<dbReference type="Proteomes" id="UP000199423">
    <property type="component" value="Unassembled WGS sequence"/>
</dbReference>
<dbReference type="InterPro" id="IPR029510">
    <property type="entry name" value="Ald_DH_CS_GLU"/>
</dbReference>
<dbReference type="InterPro" id="IPR016163">
    <property type="entry name" value="Ald_DH_C"/>
</dbReference>
<dbReference type="FunFam" id="3.40.309.10:FF:000009">
    <property type="entry name" value="Aldehyde dehydrogenase A"/>
    <property type="match status" value="1"/>
</dbReference>
<dbReference type="Pfam" id="PF00171">
    <property type="entry name" value="Aldedh"/>
    <property type="match status" value="1"/>
</dbReference>
<dbReference type="InterPro" id="IPR015590">
    <property type="entry name" value="Aldehyde_DH_dom"/>
</dbReference>
<protein>
    <submittedName>
        <fullName evidence="6">Betaine-aldehyde dehydrogenase</fullName>
    </submittedName>
</protein>
<dbReference type="InterPro" id="IPR016161">
    <property type="entry name" value="Ald_DH/histidinol_DH"/>
</dbReference>
<evidence type="ECO:0000256" key="1">
    <source>
        <dbReference type="ARBA" id="ARBA00009986"/>
    </source>
</evidence>